<sequence length="292" mass="31279">MSRTTLPAGLLRLGSQRSIARMPHTWRAIDSPVRIRFSSHGISLLPVSPTSQRTVAARSFTVGCTFQKKAGKANKVRASSDSTPPVSGLAEPTSADEAFDVSGLEAQVLKAIEKLTHSLSQLRAGGRLNPDILEGLRVHLGNAGKDGDGKETVKLGDIAQVVPRGRVLQVMCGEADHMKAVSTAIAASPHSLTPLPPQSDAPLTIQVPMPPPTGESRQAALKAAKLASEDADKWIQSARANHNKKLRKYQLNKSVLPDDLQKAGKLMEEVVKRGHTEVKRIADGAKRVLESQ</sequence>
<dbReference type="PANTHER" id="PTHR20982">
    <property type="entry name" value="RIBOSOME RECYCLING FACTOR"/>
    <property type="match status" value="1"/>
</dbReference>
<evidence type="ECO:0000259" key="5">
    <source>
        <dbReference type="Pfam" id="PF01765"/>
    </source>
</evidence>
<dbReference type="InterPro" id="IPR002661">
    <property type="entry name" value="Ribosome_recyc_fac"/>
</dbReference>
<comment type="similarity">
    <text evidence="1">Belongs to the RRF family.</text>
</comment>
<evidence type="ECO:0000256" key="1">
    <source>
        <dbReference type="ARBA" id="ARBA00005912"/>
    </source>
</evidence>
<reference evidence="6 7" key="1">
    <citation type="submission" date="2020-01" db="EMBL/GenBank/DDBJ databases">
        <authorList>
            <consortium name="DOE Joint Genome Institute"/>
            <person name="Haridas S."/>
            <person name="Albert R."/>
            <person name="Binder M."/>
            <person name="Bloem J."/>
            <person name="Labutti K."/>
            <person name="Salamov A."/>
            <person name="Andreopoulos B."/>
            <person name="Baker S.E."/>
            <person name="Barry K."/>
            <person name="Bills G."/>
            <person name="Bluhm B.H."/>
            <person name="Cannon C."/>
            <person name="Castanera R."/>
            <person name="Culley D.E."/>
            <person name="Daum C."/>
            <person name="Ezra D."/>
            <person name="Gonzalez J.B."/>
            <person name="Henrissat B."/>
            <person name="Kuo A."/>
            <person name="Liang C."/>
            <person name="Lipzen A."/>
            <person name="Lutzoni F."/>
            <person name="Magnuson J."/>
            <person name="Mondo S."/>
            <person name="Nolan M."/>
            <person name="Ohm R."/>
            <person name="Pangilinan J."/>
            <person name="Park H.-J.H."/>
            <person name="Ramirez L."/>
            <person name="Alfaro M."/>
            <person name="Sun H."/>
            <person name="Tritt A."/>
            <person name="Yoshinaga Y."/>
            <person name="Zwiers L.-H.L."/>
            <person name="Turgeon B.G."/>
            <person name="Goodwin S.B."/>
            <person name="Spatafora J.W."/>
            <person name="Crous P.W."/>
            <person name="Grigoriev I.V."/>
        </authorList>
    </citation>
    <scope>NUCLEOTIDE SEQUENCE [LARGE SCALE GENOMIC DNA]</scope>
    <source>
        <strain evidence="6 7">CBS 611.86</strain>
    </source>
</reference>
<dbReference type="InterPro" id="IPR036191">
    <property type="entry name" value="RRF_sf"/>
</dbReference>
<evidence type="ECO:0000256" key="2">
    <source>
        <dbReference type="ARBA" id="ARBA00022917"/>
    </source>
</evidence>
<evidence type="ECO:0000256" key="4">
    <source>
        <dbReference type="SAM" id="MobiDB-lite"/>
    </source>
</evidence>
<evidence type="ECO:0000256" key="3">
    <source>
        <dbReference type="ARBA" id="ARBA00024909"/>
    </source>
</evidence>
<dbReference type="Proteomes" id="UP000481861">
    <property type="component" value="Unassembled WGS sequence"/>
</dbReference>
<name>A0A7C8IHU6_9PLEO</name>
<dbReference type="SUPFAM" id="SSF55194">
    <property type="entry name" value="Ribosome recycling factor, RRF"/>
    <property type="match status" value="1"/>
</dbReference>
<keyword evidence="2" id="KW-0648">Protein biosynthesis</keyword>
<feature type="domain" description="Ribosome recycling factor" evidence="5">
    <location>
        <begin position="116"/>
        <end position="286"/>
    </location>
</feature>
<protein>
    <submittedName>
        <fullName evidence="6">Ribosome recycling factor domain-containing protein</fullName>
    </submittedName>
</protein>
<comment type="caution">
    <text evidence="6">The sequence shown here is derived from an EMBL/GenBank/DDBJ whole genome shotgun (WGS) entry which is preliminary data.</text>
</comment>
<keyword evidence="7" id="KW-1185">Reference proteome</keyword>
<dbReference type="AlphaFoldDB" id="A0A7C8IHU6"/>
<accession>A0A7C8IHU6</accession>
<organism evidence="6 7">
    <name type="scientific">Massariosphaeria phaeospora</name>
    <dbReference type="NCBI Taxonomy" id="100035"/>
    <lineage>
        <taxon>Eukaryota</taxon>
        <taxon>Fungi</taxon>
        <taxon>Dikarya</taxon>
        <taxon>Ascomycota</taxon>
        <taxon>Pezizomycotina</taxon>
        <taxon>Dothideomycetes</taxon>
        <taxon>Pleosporomycetidae</taxon>
        <taxon>Pleosporales</taxon>
        <taxon>Pleosporales incertae sedis</taxon>
        <taxon>Massariosphaeria</taxon>
    </lineage>
</organism>
<dbReference type="GO" id="GO:0043023">
    <property type="term" value="F:ribosomal large subunit binding"/>
    <property type="evidence" value="ECO:0007669"/>
    <property type="project" value="TreeGrafter"/>
</dbReference>
<dbReference type="Pfam" id="PF01765">
    <property type="entry name" value="RRF"/>
    <property type="match status" value="1"/>
</dbReference>
<feature type="region of interest" description="Disordered" evidence="4">
    <location>
        <begin position="74"/>
        <end position="93"/>
    </location>
</feature>
<evidence type="ECO:0000313" key="6">
    <source>
        <dbReference type="EMBL" id="KAF2874570.1"/>
    </source>
</evidence>
<dbReference type="GO" id="GO:0006412">
    <property type="term" value="P:translation"/>
    <property type="evidence" value="ECO:0007669"/>
    <property type="project" value="UniProtKB-KW"/>
</dbReference>
<dbReference type="InterPro" id="IPR023584">
    <property type="entry name" value="Ribosome_recyc_fac_dom"/>
</dbReference>
<evidence type="ECO:0000313" key="7">
    <source>
        <dbReference type="Proteomes" id="UP000481861"/>
    </source>
</evidence>
<dbReference type="Gene3D" id="1.10.132.20">
    <property type="entry name" value="Ribosome-recycling factor"/>
    <property type="match status" value="1"/>
</dbReference>
<dbReference type="Gene3D" id="3.30.1360.40">
    <property type="match status" value="1"/>
</dbReference>
<gene>
    <name evidence="6" type="ORF">BDV95DRAFT_627202</name>
</gene>
<dbReference type="GO" id="GO:0005739">
    <property type="term" value="C:mitochondrion"/>
    <property type="evidence" value="ECO:0007669"/>
    <property type="project" value="TreeGrafter"/>
</dbReference>
<dbReference type="OrthoDB" id="407355at2759"/>
<dbReference type="EMBL" id="JAADJZ010000006">
    <property type="protein sequence ID" value="KAF2874570.1"/>
    <property type="molecule type" value="Genomic_DNA"/>
</dbReference>
<dbReference type="PANTHER" id="PTHR20982:SF3">
    <property type="entry name" value="MITOCHONDRIAL RIBOSOME RECYCLING FACTOR PSEUDO 1"/>
    <property type="match status" value="1"/>
</dbReference>
<comment type="function">
    <text evidence="3">Necessary for protein synthesis in mitochondria. Functions as a ribosome recycling factor in mitochondria.</text>
</comment>
<proteinExistence type="inferred from homology"/>